<feature type="compositionally biased region" description="Polar residues" evidence="1">
    <location>
        <begin position="63"/>
        <end position="74"/>
    </location>
</feature>
<name>A0A177CTE8_9PLEO</name>
<organism evidence="2 3">
    <name type="scientific">Paraphaeosphaeria sporulosa</name>
    <dbReference type="NCBI Taxonomy" id="1460663"/>
    <lineage>
        <taxon>Eukaryota</taxon>
        <taxon>Fungi</taxon>
        <taxon>Dikarya</taxon>
        <taxon>Ascomycota</taxon>
        <taxon>Pezizomycotina</taxon>
        <taxon>Dothideomycetes</taxon>
        <taxon>Pleosporomycetidae</taxon>
        <taxon>Pleosporales</taxon>
        <taxon>Massarineae</taxon>
        <taxon>Didymosphaeriaceae</taxon>
        <taxon>Paraphaeosphaeria</taxon>
    </lineage>
</organism>
<gene>
    <name evidence="2" type="ORF">CC84DRAFT_1161036</name>
</gene>
<dbReference type="AlphaFoldDB" id="A0A177CTE8"/>
<reference evidence="2 3" key="1">
    <citation type="submission" date="2016-05" db="EMBL/GenBank/DDBJ databases">
        <title>Comparative analysis of secretome profiles of manganese(II)-oxidizing ascomycete fungi.</title>
        <authorList>
            <consortium name="DOE Joint Genome Institute"/>
            <person name="Zeiner C.A."/>
            <person name="Purvine S.O."/>
            <person name="Zink E.M."/>
            <person name="Wu S."/>
            <person name="Pasa-Tolic L."/>
            <person name="Chaput D.L."/>
            <person name="Haridas S."/>
            <person name="Grigoriev I.V."/>
            <person name="Santelli C.M."/>
            <person name="Hansel C.M."/>
        </authorList>
    </citation>
    <scope>NUCLEOTIDE SEQUENCE [LARGE SCALE GENOMIC DNA]</scope>
    <source>
        <strain evidence="2 3">AP3s5-JAC2a</strain>
    </source>
</reference>
<sequence>MSKRGPSSPPIAPPQDVTFFPQAPKRSNTTRSRRFFGLSRSSTTASTSSRRAASGPESLGLNRASTTSGTSNQFPDHEMLPVVQACPALRTRTVVSQSADQGQVCSECKKWIEHMRNMILGYDKRRGIRGNAAFKEFLDDRRECRAIAEDLGFGESSRTLGDGMRRDSGDELYGMRPHS</sequence>
<dbReference type="Proteomes" id="UP000077069">
    <property type="component" value="Unassembled WGS sequence"/>
</dbReference>
<protein>
    <submittedName>
        <fullName evidence="2">Uncharacterized protein</fullName>
    </submittedName>
</protein>
<feature type="region of interest" description="Disordered" evidence="1">
    <location>
        <begin position="1"/>
        <end position="76"/>
    </location>
</feature>
<dbReference type="OrthoDB" id="3912456at2759"/>
<dbReference type="EMBL" id="KV441549">
    <property type="protein sequence ID" value="OAG10029.1"/>
    <property type="molecule type" value="Genomic_DNA"/>
</dbReference>
<evidence type="ECO:0000313" key="2">
    <source>
        <dbReference type="EMBL" id="OAG10029.1"/>
    </source>
</evidence>
<feature type="compositionally biased region" description="Low complexity" evidence="1">
    <location>
        <begin position="35"/>
        <end position="54"/>
    </location>
</feature>
<keyword evidence="3" id="KW-1185">Reference proteome</keyword>
<dbReference type="RefSeq" id="XP_018040394.1">
    <property type="nucleotide sequence ID" value="XM_018177638.1"/>
</dbReference>
<dbReference type="GeneID" id="28761124"/>
<evidence type="ECO:0000256" key="1">
    <source>
        <dbReference type="SAM" id="MobiDB-lite"/>
    </source>
</evidence>
<feature type="region of interest" description="Disordered" evidence="1">
    <location>
        <begin position="156"/>
        <end position="179"/>
    </location>
</feature>
<dbReference type="InParanoid" id="A0A177CTE8"/>
<evidence type="ECO:0000313" key="3">
    <source>
        <dbReference type="Proteomes" id="UP000077069"/>
    </source>
</evidence>
<accession>A0A177CTE8</accession>
<proteinExistence type="predicted"/>